<evidence type="ECO:0000313" key="7">
    <source>
        <dbReference type="Proteomes" id="UP000238479"/>
    </source>
</evidence>
<dbReference type="InterPro" id="IPR050481">
    <property type="entry name" value="UDP-glycosyltransf_plant"/>
</dbReference>
<protein>
    <recommendedName>
        <fullName evidence="5">Glycosyltransferase</fullName>
        <ecNumber evidence="5">2.4.1.-</ecNumber>
    </recommendedName>
</protein>
<dbReference type="PANTHER" id="PTHR48048:SF83">
    <property type="entry name" value="GLYCOSYLTRANSFERASE"/>
    <property type="match status" value="1"/>
</dbReference>
<sequence length="484" mass="53615">MKRAGLVFVPTPAVGHLVSTIEFSKRMLNLSDRFSVIILVMKSPFGVAADQPNTSQPVPAASHTHIKLIHLPTVDPPTEFESVEKFLGDYIDKYKNHVKDTIINQVLPNTSQIAGVIVDMFCTTMIDVAHELKVPSFVFFTSGAAFLGLLLYLQKRYDQVGKVFEESDPDSIVPSYINPVPTNVMPGFAFNNGGYISFANHARRFKETKGIIINTLVELESHAVHSLFDGNENEQSQAQPHVYAVGPLVDIKGKYEVQSNLTKVDKIMKWLDEQSPKSVVFLCFGSSGSFDETQLKEMAIGLEQSGQRFLWSVRQNPPKGTMATPGEHTNYDDFLPHGFSERTKGMGMWCGWAPQVEVLSHRAIGGFVSHCGWNSILESLWFGVPIVTWPLYAEQQLNAFQMTRDLGLGVELSVIYRKDGGDFVTADEIERALRRLMEGDGEIRKRVQEMSGICRKAVDDGGSSSAAFGSLIEVMLASLKTKSG</sequence>
<dbReference type="OMA" id="MVPWPLG"/>
<name>A0A2P6S0P0_ROSCH</name>
<dbReference type="PROSITE" id="PS00375">
    <property type="entry name" value="UDPGT"/>
    <property type="match status" value="1"/>
</dbReference>
<evidence type="ECO:0000256" key="3">
    <source>
        <dbReference type="ARBA" id="ARBA00022679"/>
    </source>
</evidence>
<dbReference type="EMBL" id="PDCK01000040">
    <property type="protein sequence ID" value="PRQ52231.1"/>
    <property type="molecule type" value="Genomic_DNA"/>
</dbReference>
<dbReference type="EC" id="2.4.1.-" evidence="5"/>
<proteinExistence type="inferred from homology"/>
<reference evidence="6 7" key="1">
    <citation type="journal article" date="2018" name="Nat. Genet.">
        <title>The Rosa genome provides new insights in the design of modern roses.</title>
        <authorList>
            <person name="Bendahmane M."/>
        </authorList>
    </citation>
    <scope>NUCLEOTIDE SEQUENCE [LARGE SCALE GENOMIC DNA]</scope>
    <source>
        <strain evidence="7">cv. Old Blush</strain>
    </source>
</reference>
<dbReference type="GO" id="GO:0035251">
    <property type="term" value="F:UDP-glucosyltransferase activity"/>
    <property type="evidence" value="ECO:0007669"/>
    <property type="project" value="InterPro"/>
</dbReference>
<keyword evidence="3 4" id="KW-0808">Transferase</keyword>
<organism evidence="6 7">
    <name type="scientific">Rosa chinensis</name>
    <name type="common">China rose</name>
    <dbReference type="NCBI Taxonomy" id="74649"/>
    <lineage>
        <taxon>Eukaryota</taxon>
        <taxon>Viridiplantae</taxon>
        <taxon>Streptophyta</taxon>
        <taxon>Embryophyta</taxon>
        <taxon>Tracheophyta</taxon>
        <taxon>Spermatophyta</taxon>
        <taxon>Magnoliopsida</taxon>
        <taxon>eudicotyledons</taxon>
        <taxon>Gunneridae</taxon>
        <taxon>Pentapetalae</taxon>
        <taxon>rosids</taxon>
        <taxon>fabids</taxon>
        <taxon>Rosales</taxon>
        <taxon>Rosaceae</taxon>
        <taxon>Rosoideae</taxon>
        <taxon>Rosoideae incertae sedis</taxon>
        <taxon>Rosa</taxon>
    </lineage>
</organism>
<evidence type="ECO:0000256" key="5">
    <source>
        <dbReference type="RuleBase" id="RU362057"/>
    </source>
</evidence>
<dbReference type="SUPFAM" id="SSF53756">
    <property type="entry name" value="UDP-Glycosyltransferase/glycogen phosphorylase"/>
    <property type="match status" value="1"/>
</dbReference>
<accession>A0A2P6S0P0</accession>
<dbReference type="Gramene" id="PRQ52231">
    <property type="protein sequence ID" value="PRQ52231"/>
    <property type="gene ID" value="RchiOBHm_Chr2g0153231"/>
</dbReference>
<gene>
    <name evidence="6" type="ORF">RchiOBHm_Chr2g0153231</name>
</gene>
<evidence type="ECO:0000256" key="4">
    <source>
        <dbReference type="RuleBase" id="RU003718"/>
    </source>
</evidence>
<dbReference type="Gene3D" id="3.40.50.2000">
    <property type="entry name" value="Glycogen Phosphorylase B"/>
    <property type="match status" value="2"/>
</dbReference>
<keyword evidence="2 4" id="KW-0328">Glycosyltransferase</keyword>
<dbReference type="AlphaFoldDB" id="A0A2P6S0P0"/>
<dbReference type="Proteomes" id="UP000238479">
    <property type="component" value="Chromosome 2"/>
</dbReference>
<evidence type="ECO:0000256" key="1">
    <source>
        <dbReference type="ARBA" id="ARBA00009995"/>
    </source>
</evidence>
<evidence type="ECO:0000256" key="2">
    <source>
        <dbReference type="ARBA" id="ARBA00022676"/>
    </source>
</evidence>
<dbReference type="OrthoDB" id="5835829at2759"/>
<evidence type="ECO:0000313" key="6">
    <source>
        <dbReference type="EMBL" id="PRQ52231.1"/>
    </source>
</evidence>
<dbReference type="InterPro" id="IPR002213">
    <property type="entry name" value="UDP_glucos_trans"/>
</dbReference>
<comment type="similarity">
    <text evidence="1 4">Belongs to the UDP-glycosyltransferase family.</text>
</comment>
<dbReference type="InterPro" id="IPR035595">
    <property type="entry name" value="UDP_glycos_trans_CS"/>
</dbReference>
<dbReference type="CDD" id="cd03784">
    <property type="entry name" value="GT1_Gtf-like"/>
    <property type="match status" value="1"/>
</dbReference>
<keyword evidence="7" id="KW-1185">Reference proteome</keyword>
<dbReference type="FunFam" id="3.40.50.2000:FF:000056">
    <property type="entry name" value="Glycosyltransferase"/>
    <property type="match status" value="1"/>
</dbReference>
<dbReference type="Pfam" id="PF00201">
    <property type="entry name" value="UDPGT"/>
    <property type="match status" value="1"/>
</dbReference>
<comment type="caution">
    <text evidence="6">The sequence shown here is derived from an EMBL/GenBank/DDBJ whole genome shotgun (WGS) entry which is preliminary data.</text>
</comment>
<dbReference type="PANTHER" id="PTHR48048">
    <property type="entry name" value="GLYCOSYLTRANSFERASE"/>
    <property type="match status" value="1"/>
</dbReference>